<dbReference type="NCBIfam" id="TIGR03552">
    <property type="entry name" value="F420_cofC"/>
    <property type="match status" value="1"/>
</dbReference>
<dbReference type="PANTHER" id="PTHR40392:SF1">
    <property type="entry name" value="2-PHOSPHO-L-LACTATE GUANYLYLTRANSFERASE"/>
    <property type="match status" value="1"/>
</dbReference>
<evidence type="ECO:0000256" key="2">
    <source>
        <dbReference type="ARBA" id="ARBA00022695"/>
    </source>
</evidence>
<keyword evidence="2 5" id="KW-0548">Nucleotidyltransferase</keyword>
<proteinExistence type="inferred from homology"/>
<evidence type="ECO:0000256" key="1">
    <source>
        <dbReference type="ARBA" id="ARBA00022679"/>
    </source>
</evidence>
<reference evidence="7" key="2">
    <citation type="submission" date="2024-02" db="EMBL/GenBank/DDBJ databases">
        <authorList>
            <person name="Prathaban M."/>
            <person name="Mythili R."/>
            <person name="Sharmila Devi N."/>
            <person name="Sobanaa M."/>
            <person name="Prathiviraj R."/>
            <person name="Selvin J."/>
        </authorList>
    </citation>
    <scope>NUCLEOTIDE SEQUENCE</scope>
    <source>
        <strain evidence="7">MP1014</strain>
    </source>
</reference>
<reference evidence="7" key="1">
    <citation type="journal article" date="2024" name="Antonie Van Leeuwenhoek">
        <title>Isoptericola haloaureus sp. nov., a dimorphic actinobacterium isolated from mangrove sediments of southeast India, implicating biosaline agricultural significance through nitrogen fixation and salt tolerance genes.</title>
        <authorList>
            <person name="Prathaban M."/>
            <person name="Prathiviraj R."/>
            <person name="Ravichandran M."/>
            <person name="Natarajan S.D."/>
            <person name="Sobanaa M."/>
            <person name="Hari Krishna Kumar S."/>
            <person name="Chandrasekar V."/>
            <person name="Selvin J."/>
        </authorList>
    </citation>
    <scope>NUCLEOTIDE SEQUENCE</scope>
    <source>
        <strain evidence="7">MP1014</strain>
    </source>
</reference>
<gene>
    <name evidence="7" type="primary">cofC</name>
    <name evidence="5" type="synonym">fbiD</name>
    <name evidence="7" type="ORF">V5O49_05630</name>
</gene>
<keyword evidence="8" id="KW-1185">Reference proteome</keyword>
<dbReference type="EC" id="2.7.7.105" evidence="5"/>
<comment type="similarity">
    <text evidence="5">Belongs to the CofC family.</text>
</comment>
<dbReference type="Gene3D" id="3.90.550.10">
    <property type="entry name" value="Spore Coat Polysaccharide Biosynthesis Protein SpsA, Chain A"/>
    <property type="match status" value="1"/>
</dbReference>
<keyword evidence="4 5" id="KW-0342">GTP-binding</keyword>
<dbReference type="InterPro" id="IPR002835">
    <property type="entry name" value="CofC"/>
</dbReference>
<feature type="binding site" evidence="5">
    <location>
        <position position="207"/>
    </location>
    <ligand>
        <name>phosphoenolpyruvate</name>
        <dbReference type="ChEBI" id="CHEBI:58702"/>
    </ligand>
</feature>
<evidence type="ECO:0000256" key="4">
    <source>
        <dbReference type="ARBA" id="ARBA00023134"/>
    </source>
</evidence>
<dbReference type="InterPro" id="IPR029044">
    <property type="entry name" value="Nucleotide-diphossugar_trans"/>
</dbReference>
<accession>A0ABU7Z5A8</accession>
<sequence length="257" mass="26526">MTEPAAADGDSPHAPEPGRVTAVVPLRDGASGKSRLATALEPAARRRLVVALARHVLGVLDDAASVGRVVVVTADVDFAREVLDDGPGHVGRSSSTRQFDVPRRRPAADVIAEPPGRPGLNAALEHARRHVAGDAGDADSPDGLDGPGADRLLVVHADLPLLTPADVDAVATARADVVVATDRHGTGTNLLAVPRVGDHAFRFGAGSRAAHEAEATRHGLRAAVVLRPGTAADLDTIDDVAELPHAVRDRLVGTVRP</sequence>
<comment type="catalytic activity">
    <reaction evidence="5">
        <text>phosphoenolpyruvate + GTP + H(+) = enolpyruvoyl-2-diphospho-5'-guanosine + diphosphate</text>
        <dbReference type="Rhea" id="RHEA:30519"/>
        <dbReference type="ChEBI" id="CHEBI:15378"/>
        <dbReference type="ChEBI" id="CHEBI:33019"/>
        <dbReference type="ChEBI" id="CHEBI:37565"/>
        <dbReference type="ChEBI" id="CHEBI:58702"/>
        <dbReference type="ChEBI" id="CHEBI:143701"/>
        <dbReference type="EC" id="2.7.7.105"/>
    </reaction>
</comment>
<feature type="binding site" evidence="5">
    <location>
        <position position="188"/>
    </location>
    <ligand>
        <name>phosphoenolpyruvate</name>
        <dbReference type="ChEBI" id="CHEBI:58702"/>
    </ligand>
</feature>
<dbReference type="GO" id="GO:0043814">
    <property type="term" value="F:phospholactate guanylyltransferase activity"/>
    <property type="evidence" value="ECO:0007669"/>
    <property type="project" value="UniProtKB-EC"/>
</dbReference>
<comment type="function">
    <text evidence="5">Guanylyltransferase that catalyzes the activation of phosphoenolpyruvate (PEP) as enolpyruvoyl-2-diphospho-5'-guanosine, via the condensation of PEP with GTP. It is involved in the biosynthesis of coenzyme F420, a hydride carrier cofactor.</text>
</comment>
<dbReference type="Proteomes" id="UP001310387">
    <property type="component" value="Unassembled WGS sequence"/>
</dbReference>
<feature type="region of interest" description="Disordered" evidence="6">
    <location>
        <begin position="1"/>
        <end position="27"/>
    </location>
</feature>
<evidence type="ECO:0000256" key="6">
    <source>
        <dbReference type="SAM" id="MobiDB-lite"/>
    </source>
</evidence>
<feature type="binding site" evidence="5">
    <location>
        <position position="204"/>
    </location>
    <ligand>
        <name>phosphoenolpyruvate</name>
        <dbReference type="ChEBI" id="CHEBI:58702"/>
    </ligand>
</feature>
<evidence type="ECO:0000256" key="5">
    <source>
        <dbReference type="HAMAP-Rule" id="MF_02114"/>
    </source>
</evidence>
<keyword evidence="1 5" id="KW-0808">Transferase</keyword>
<dbReference type="SUPFAM" id="SSF53448">
    <property type="entry name" value="Nucleotide-diphospho-sugar transferases"/>
    <property type="match status" value="1"/>
</dbReference>
<name>A0ABU7Z5A8_9MICO</name>
<evidence type="ECO:0000313" key="8">
    <source>
        <dbReference type="Proteomes" id="UP001310387"/>
    </source>
</evidence>
<keyword evidence="3 5" id="KW-0547">Nucleotide-binding</keyword>
<dbReference type="HAMAP" id="MF_02114">
    <property type="entry name" value="CofC"/>
    <property type="match status" value="1"/>
</dbReference>
<protein>
    <recommendedName>
        <fullName evidence="5">Phosphoenolpyruvate guanylyltransferase</fullName>
        <shortName evidence="5">PEP guanylyltransferase</shortName>
        <ecNumber evidence="5">2.7.7.105</ecNumber>
    </recommendedName>
</protein>
<dbReference type="Pfam" id="PF01983">
    <property type="entry name" value="CofC"/>
    <property type="match status" value="1"/>
</dbReference>
<dbReference type="PANTHER" id="PTHR40392">
    <property type="entry name" value="2-PHOSPHO-L-LACTATE GUANYLYLTRANSFERASE"/>
    <property type="match status" value="1"/>
</dbReference>
<evidence type="ECO:0000313" key="7">
    <source>
        <dbReference type="EMBL" id="MEG3614602.1"/>
    </source>
</evidence>
<dbReference type="EMBL" id="JBAGLP010000116">
    <property type="protein sequence ID" value="MEG3614602.1"/>
    <property type="molecule type" value="Genomic_DNA"/>
</dbReference>
<dbReference type="RefSeq" id="WP_332901375.1">
    <property type="nucleotide sequence ID" value="NZ_JBAGLP010000116.1"/>
</dbReference>
<comment type="pathway">
    <text evidence="5">Cofactor biosynthesis; coenzyme F420 biosynthesis.</text>
</comment>
<evidence type="ECO:0000256" key="3">
    <source>
        <dbReference type="ARBA" id="ARBA00022741"/>
    </source>
</evidence>
<comment type="caution">
    <text evidence="7">The sequence shown here is derived from an EMBL/GenBank/DDBJ whole genome shotgun (WGS) entry which is preliminary data.</text>
</comment>
<organism evidence="7 8">
    <name type="scientific">Isoptericola haloaureus</name>
    <dbReference type="NCBI Taxonomy" id="1542902"/>
    <lineage>
        <taxon>Bacteria</taxon>
        <taxon>Bacillati</taxon>
        <taxon>Actinomycetota</taxon>
        <taxon>Actinomycetes</taxon>
        <taxon>Micrococcales</taxon>
        <taxon>Promicromonosporaceae</taxon>
        <taxon>Isoptericola</taxon>
    </lineage>
</organism>